<name>A0ABR2K7R2_9EUKA</name>
<reference evidence="1 2" key="1">
    <citation type="submission" date="2024-04" db="EMBL/GenBank/DDBJ databases">
        <title>Tritrichomonas musculus Genome.</title>
        <authorList>
            <person name="Alves-Ferreira E."/>
            <person name="Grigg M."/>
            <person name="Lorenzi H."/>
            <person name="Galac M."/>
        </authorList>
    </citation>
    <scope>NUCLEOTIDE SEQUENCE [LARGE SCALE GENOMIC DNA]</scope>
    <source>
        <strain evidence="1 2">EAF2021</strain>
    </source>
</reference>
<dbReference type="Proteomes" id="UP001470230">
    <property type="component" value="Unassembled WGS sequence"/>
</dbReference>
<keyword evidence="2" id="KW-1185">Reference proteome</keyword>
<dbReference type="EMBL" id="JAPFFF010000006">
    <property type="protein sequence ID" value="KAK8887168.1"/>
    <property type="molecule type" value="Genomic_DNA"/>
</dbReference>
<sequence length="136" mass="16252">MDGYYNYEKNTFIETIYSPLNEDTNYLNKQDNLFYIDFSISFRIRPFENGVQDNSLNRLYDFADIMNVRYESFQNNPNKYMDLNSPIEDKKGNVERFEGKWMREIVFEDVWDRCSCKIYSSIAEQSSKGYLGNSKV</sequence>
<evidence type="ECO:0000313" key="1">
    <source>
        <dbReference type="EMBL" id="KAK8887168.1"/>
    </source>
</evidence>
<evidence type="ECO:0000313" key="2">
    <source>
        <dbReference type="Proteomes" id="UP001470230"/>
    </source>
</evidence>
<proteinExistence type="predicted"/>
<accession>A0ABR2K7R2</accession>
<gene>
    <name evidence="1" type="ORF">M9Y10_038206</name>
</gene>
<organism evidence="1 2">
    <name type="scientific">Tritrichomonas musculus</name>
    <dbReference type="NCBI Taxonomy" id="1915356"/>
    <lineage>
        <taxon>Eukaryota</taxon>
        <taxon>Metamonada</taxon>
        <taxon>Parabasalia</taxon>
        <taxon>Tritrichomonadida</taxon>
        <taxon>Tritrichomonadidae</taxon>
        <taxon>Tritrichomonas</taxon>
    </lineage>
</organism>
<protein>
    <submittedName>
        <fullName evidence="1">Uncharacterized protein</fullName>
    </submittedName>
</protein>
<comment type="caution">
    <text evidence="1">The sequence shown here is derived from an EMBL/GenBank/DDBJ whole genome shotgun (WGS) entry which is preliminary data.</text>
</comment>